<reference evidence="15" key="1">
    <citation type="journal article" date="2012" name="Science">
        <title>The Paleozoic origin of enzymatic lignin decomposition reconstructed from 31 fungal genomes.</title>
        <authorList>
            <person name="Floudas D."/>
            <person name="Binder M."/>
            <person name="Riley R."/>
            <person name="Barry K."/>
            <person name="Blanchette R.A."/>
            <person name="Henrissat B."/>
            <person name="Martinez A.T."/>
            <person name="Otillar R."/>
            <person name="Spatafora J.W."/>
            <person name="Yadav J.S."/>
            <person name="Aerts A."/>
            <person name="Benoit I."/>
            <person name="Boyd A."/>
            <person name="Carlson A."/>
            <person name="Copeland A."/>
            <person name="Coutinho P.M."/>
            <person name="de Vries R.P."/>
            <person name="Ferreira P."/>
            <person name="Findley K."/>
            <person name="Foster B."/>
            <person name="Gaskell J."/>
            <person name="Glotzer D."/>
            <person name="Gorecki P."/>
            <person name="Heitman J."/>
            <person name="Hesse C."/>
            <person name="Hori C."/>
            <person name="Igarashi K."/>
            <person name="Jurgens J.A."/>
            <person name="Kallen N."/>
            <person name="Kersten P."/>
            <person name="Kohler A."/>
            <person name="Kuees U."/>
            <person name="Kumar T.K.A."/>
            <person name="Kuo A."/>
            <person name="LaButti K."/>
            <person name="Larrondo L.F."/>
            <person name="Lindquist E."/>
            <person name="Ling A."/>
            <person name="Lombard V."/>
            <person name="Lucas S."/>
            <person name="Lundell T."/>
            <person name="Martin R."/>
            <person name="McLaughlin D.J."/>
            <person name="Morgenstern I."/>
            <person name="Morin E."/>
            <person name="Murat C."/>
            <person name="Nagy L.G."/>
            <person name="Nolan M."/>
            <person name="Ohm R.A."/>
            <person name="Patyshakuliyeva A."/>
            <person name="Rokas A."/>
            <person name="Ruiz-Duenas F.J."/>
            <person name="Sabat G."/>
            <person name="Salamov A."/>
            <person name="Samejima M."/>
            <person name="Schmutz J."/>
            <person name="Slot J.C."/>
            <person name="St John F."/>
            <person name="Stenlid J."/>
            <person name="Sun H."/>
            <person name="Sun S."/>
            <person name="Syed K."/>
            <person name="Tsang A."/>
            <person name="Wiebenga A."/>
            <person name="Young D."/>
            <person name="Pisabarro A."/>
            <person name="Eastwood D.C."/>
            <person name="Martin F."/>
            <person name="Cullen D."/>
            <person name="Grigoriev I.V."/>
            <person name="Hibbett D.S."/>
        </authorList>
    </citation>
    <scope>NUCLEOTIDE SEQUENCE [LARGE SCALE GENOMIC DNA]</scope>
    <source>
        <strain evidence="15">RWD-64-598 SS2</strain>
    </source>
</reference>
<dbReference type="RefSeq" id="XP_007774445.1">
    <property type="nucleotide sequence ID" value="XM_007776255.1"/>
</dbReference>
<dbReference type="OrthoDB" id="20303at2759"/>
<feature type="non-terminal residue" evidence="14">
    <location>
        <position position="106"/>
    </location>
</feature>
<evidence type="ECO:0000256" key="7">
    <source>
        <dbReference type="ARBA" id="ARBA00022729"/>
    </source>
</evidence>
<feature type="non-terminal residue" evidence="14">
    <location>
        <position position="1"/>
    </location>
</feature>
<comment type="caution">
    <text evidence="14">The sequence shown here is derived from an EMBL/GenBank/DDBJ whole genome shotgun (WGS) entry which is preliminary data.</text>
</comment>
<keyword evidence="15" id="KW-1185">Reference proteome</keyword>
<dbReference type="GO" id="GO:0005789">
    <property type="term" value="C:endoplasmic reticulum membrane"/>
    <property type="evidence" value="ECO:0007669"/>
    <property type="project" value="UniProtKB-SubCell"/>
</dbReference>
<dbReference type="GeneID" id="19206831"/>
<evidence type="ECO:0000256" key="11">
    <source>
        <dbReference type="ARBA" id="ARBA00023065"/>
    </source>
</evidence>
<evidence type="ECO:0000313" key="15">
    <source>
        <dbReference type="Proteomes" id="UP000053558"/>
    </source>
</evidence>
<evidence type="ECO:0000256" key="9">
    <source>
        <dbReference type="ARBA" id="ARBA00022837"/>
    </source>
</evidence>
<keyword evidence="9" id="KW-0106">Calcium</keyword>
<accession>A0A5M3M9J5</accession>
<evidence type="ECO:0000256" key="8">
    <source>
        <dbReference type="ARBA" id="ARBA00022824"/>
    </source>
</evidence>
<dbReference type="GO" id="GO:2001256">
    <property type="term" value="P:regulation of store-operated calcium entry"/>
    <property type="evidence" value="ECO:0007669"/>
    <property type="project" value="InterPro"/>
</dbReference>
<gene>
    <name evidence="14" type="ORF">CONPUDRAFT_37920</name>
</gene>
<dbReference type="GO" id="GO:0006816">
    <property type="term" value="P:calcium ion transport"/>
    <property type="evidence" value="ECO:0007669"/>
    <property type="project" value="UniProtKB-KW"/>
</dbReference>
<dbReference type="InterPro" id="IPR009567">
    <property type="entry name" value="SARAF"/>
</dbReference>
<proteinExistence type="inferred from homology"/>
<dbReference type="AlphaFoldDB" id="A0A5M3M9J5"/>
<keyword evidence="4" id="KW-0813">Transport</keyword>
<evidence type="ECO:0000256" key="4">
    <source>
        <dbReference type="ARBA" id="ARBA00022448"/>
    </source>
</evidence>
<comment type="subcellular location">
    <subcellularLocation>
        <location evidence="1">Endoplasmic reticulum membrane</location>
        <topology evidence="1">Single-pass type I membrane protein</topology>
    </subcellularLocation>
</comment>
<name>A0A5M3M9J5_CONPW</name>
<dbReference type="PANTHER" id="PTHR15929">
    <property type="entry name" value="STORE-OPERATED CALCIUM ENTRY-ASSOCIATED REGULATORY FACTOR"/>
    <property type="match status" value="1"/>
</dbReference>
<keyword evidence="6" id="KW-0812">Transmembrane</keyword>
<dbReference type="Pfam" id="PF06682">
    <property type="entry name" value="SARAF"/>
    <property type="match status" value="1"/>
</dbReference>
<keyword evidence="7" id="KW-0732">Signal</keyword>
<evidence type="ECO:0000256" key="3">
    <source>
        <dbReference type="ARBA" id="ARBA00016584"/>
    </source>
</evidence>
<dbReference type="EMBL" id="JH711589">
    <property type="protein sequence ID" value="EIW75355.1"/>
    <property type="molecule type" value="Genomic_DNA"/>
</dbReference>
<comment type="similarity">
    <text evidence="2">Belongs to the SARAF family.</text>
</comment>
<keyword evidence="8" id="KW-0256">Endoplasmic reticulum</keyword>
<evidence type="ECO:0000256" key="5">
    <source>
        <dbReference type="ARBA" id="ARBA00022568"/>
    </source>
</evidence>
<evidence type="ECO:0000256" key="13">
    <source>
        <dbReference type="ARBA" id="ARBA00031116"/>
    </source>
</evidence>
<organism evidence="14 15">
    <name type="scientific">Coniophora puteana (strain RWD-64-598)</name>
    <name type="common">Brown rot fungus</name>
    <dbReference type="NCBI Taxonomy" id="741705"/>
    <lineage>
        <taxon>Eukaryota</taxon>
        <taxon>Fungi</taxon>
        <taxon>Dikarya</taxon>
        <taxon>Basidiomycota</taxon>
        <taxon>Agaricomycotina</taxon>
        <taxon>Agaricomycetes</taxon>
        <taxon>Agaricomycetidae</taxon>
        <taxon>Boletales</taxon>
        <taxon>Coniophorineae</taxon>
        <taxon>Coniophoraceae</taxon>
        <taxon>Coniophora</taxon>
    </lineage>
</organism>
<keyword evidence="11" id="KW-0406">Ion transport</keyword>
<dbReference type="Proteomes" id="UP000053558">
    <property type="component" value="Unassembled WGS sequence"/>
</dbReference>
<sequence length="106" mass="11561">VRLDGISLLTLYQEALTTVRRMRPIAQLVCISKSCALYQPGVVHCKNIGGSGTDVDWKCEADLPSSLRYGNVEVGCEGWNGPGDPYVLKGSCSLKYHLVQLPASHR</sequence>
<dbReference type="PANTHER" id="PTHR15929:SF0">
    <property type="entry name" value="STORE-OPERATED CALCIUM ENTRY-ASSOCIATED REGULATORY FACTOR"/>
    <property type="match status" value="1"/>
</dbReference>
<protein>
    <recommendedName>
        <fullName evidence="3">Store-operated calcium entry-associated regulatory factor</fullName>
    </recommendedName>
    <alternativeName>
        <fullName evidence="13">Transmembrane protein 66</fullName>
    </alternativeName>
</protein>
<evidence type="ECO:0000256" key="10">
    <source>
        <dbReference type="ARBA" id="ARBA00022989"/>
    </source>
</evidence>
<dbReference type="OMA" id="EWECHAN"/>
<keyword evidence="10" id="KW-1133">Transmembrane helix</keyword>
<evidence type="ECO:0000256" key="1">
    <source>
        <dbReference type="ARBA" id="ARBA00004115"/>
    </source>
</evidence>
<dbReference type="KEGG" id="cput:CONPUDRAFT_37920"/>
<evidence type="ECO:0000256" key="12">
    <source>
        <dbReference type="ARBA" id="ARBA00023136"/>
    </source>
</evidence>
<evidence type="ECO:0000256" key="6">
    <source>
        <dbReference type="ARBA" id="ARBA00022692"/>
    </source>
</evidence>
<evidence type="ECO:0000256" key="2">
    <source>
        <dbReference type="ARBA" id="ARBA00006833"/>
    </source>
</evidence>
<keyword evidence="12" id="KW-0472">Membrane</keyword>
<evidence type="ECO:0000313" key="14">
    <source>
        <dbReference type="EMBL" id="EIW75355.1"/>
    </source>
</evidence>
<keyword evidence="5" id="KW-0109">Calcium transport</keyword>